<dbReference type="HOGENOM" id="CLU_2376047_0_0_1"/>
<dbReference type="EnsemblPlants" id="KEH21815">
    <property type="protein sequence ID" value="KEH21815"/>
    <property type="gene ID" value="MTR_7g018490"/>
</dbReference>
<gene>
    <name evidence="1" type="ordered locus">MTR_7g018490</name>
</gene>
<evidence type="ECO:0000313" key="3">
    <source>
        <dbReference type="Proteomes" id="UP000002051"/>
    </source>
</evidence>
<accession>A0A072U7K1</accession>
<reference evidence="1 3" key="2">
    <citation type="journal article" date="2014" name="BMC Genomics">
        <title>An improved genome release (version Mt4.0) for the model legume Medicago truncatula.</title>
        <authorList>
            <person name="Tang H."/>
            <person name="Krishnakumar V."/>
            <person name="Bidwell S."/>
            <person name="Rosen B."/>
            <person name="Chan A."/>
            <person name="Zhou S."/>
            <person name="Gentzbittel L."/>
            <person name="Childs K.L."/>
            <person name="Yandell M."/>
            <person name="Gundlach H."/>
            <person name="Mayer K.F."/>
            <person name="Schwartz D.C."/>
            <person name="Town C.D."/>
        </authorList>
    </citation>
    <scope>GENOME REANNOTATION</scope>
    <source>
        <strain evidence="1">A17</strain>
        <strain evidence="2 3">cv. Jemalong A17</strain>
    </source>
</reference>
<protein>
    <submittedName>
        <fullName evidence="1 2">Uncharacterized protein</fullName>
    </submittedName>
</protein>
<keyword evidence="3" id="KW-1185">Reference proteome</keyword>
<dbReference type="Proteomes" id="UP000002051">
    <property type="component" value="Unassembled WGS sequence"/>
</dbReference>
<proteinExistence type="predicted"/>
<dbReference type="EMBL" id="CM001223">
    <property type="protein sequence ID" value="KEH21815.1"/>
    <property type="molecule type" value="Genomic_DNA"/>
</dbReference>
<name>A0A072U7K1_MEDTR</name>
<reference evidence="2" key="3">
    <citation type="submission" date="2015-04" db="UniProtKB">
        <authorList>
            <consortium name="EnsemblPlants"/>
        </authorList>
    </citation>
    <scope>IDENTIFICATION</scope>
    <source>
        <strain evidence="2">cv. Jemalong A17</strain>
    </source>
</reference>
<sequence>MAFLLVCWCVHHEDVMSLDLTGSARGVGILGCYKTELEDCKCNIHGRVTLHKGDLPLTTKTLKLILSSFWPSLGSWTMVPLRKVSLSSNLALLKT</sequence>
<evidence type="ECO:0000313" key="2">
    <source>
        <dbReference type="EnsemblPlants" id="KEH21815"/>
    </source>
</evidence>
<reference evidence="1 3" key="1">
    <citation type="journal article" date="2011" name="Nature">
        <title>The Medicago genome provides insight into the evolution of rhizobial symbioses.</title>
        <authorList>
            <person name="Young N.D."/>
            <person name="Debelle F."/>
            <person name="Oldroyd G.E."/>
            <person name="Geurts R."/>
            <person name="Cannon S.B."/>
            <person name="Udvardi M.K."/>
            <person name="Benedito V.A."/>
            <person name="Mayer K.F."/>
            <person name="Gouzy J."/>
            <person name="Schoof H."/>
            <person name="Van de Peer Y."/>
            <person name="Proost S."/>
            <person name="Cook D.R."/>
            <person name="Meyers B.C."/>
            <person name="Spannagl M."/>
            <person name="Cheung F."/>
            <person name="De Mita S."/>
            <person name="Krishnakumar V."/>
            <person name="Gundlach H."/>
            <person name="Zhou S."/>
            <person name="Mudge J."/>
            <person name="Bharti A.K."/>
            <person name="Murray J.D."/>
            <person name="Naoumkina M.A."/>
            <person name="Rosen B."/>
            <person name="Silverstein K.A."/>
            <person name="Tang H."/>
            <person name="Rombauts S."/>
            <person name="Zhao P.X."/>
            <person name="Zhou P."/>
            <person name="Barbe V."/>
            <person name="Bardou P."/>
            <person name="Bechner M."/>
            <person name="Bellec A."/>
            <person name="Berger A."/>
            <person name="Berges H."/>
            <person name="Bidwell S."/>
            <person name="Bisseling T."/>
            <person name="Choisne N."/>
            <person name="Couloux A."/>
            <person name="Denny R."/>
            <person name="Deshpande S."/>
            <person name="Dai X."/>
            <person name="Doyle J.J."/>
            <person name="Dudez A.M."/>
            <person name="Farmer A.D."/>
            <person name="Fouteau S."/>
            <person name="Franken C."/>
            <person name="Gibelin C."/>
            <person name="Gish J."/>
            <person name="Goldstein S."/>
            <person name="Gonzalez A.J."/>
            <person name="Green P.J."/>
            <person name="Hallab A."/>
            <person name="Hartog M."/>
            <person name="Hua A."/>
            <person name="Humphray S.J."/>
            <person name="Jeong D.H."/>
            <person name="Jing Y."/>
            <person name="Jocker A."/>
            <person name="Kenton S.M."/>
            <person name="Kim D.J."/>
            <person name="Klee K."/>
            <person name="Lai H."/>
            <person name="Lang C."/>
            <person name="Lin S."/>
            <person name="Macmil S.L."/>
            <person name="Magdelenat G."/>
            <person name="Matthews L."/>
            <person name="McCorrison J."/>
            <person name="Monaghan E.L."/>
            <person name="Mun J.H."/>
            <person name="Najar F.Z."/>
            <person name="Nicholson C."/>
            <person name="Noirot C."/>
            <person name="O'Bleness M."/>
            <person name="Paule C.R."/>
            <person name="Poulain J."/>
            <person name="Prion F."/>
            <person name="Qin B."/>
            <person name="Qu C."/>
            <person name="Retzel E.F."/>
            <person name="Riddle C."/>
            <person name="Sallet E."/>
            <person name="Samain S."/>
            <person name="Samson N."/>
            <person name="Sanders I."/>
            <person name="Saurat O."/>
            <person name="Scarpelli C."/>
            <person name="Schiex T."/>
            <person name="Segurens B."/>
            <person name="Severin A.J."/>
            <person name="Sherrier D.J."/>
            <person name="Shi R."/>
            <person name="Sims S."/>
            <person name="Singer S.R."/>
            <person name="Sinharoy S."/>
            <person name="Sterck L."/>
            <person name="Viollet A."/>
            <person name="Wang B.B."/>
            <person name="Wang K."/>
            <person name="Wang M."/>
            <person name="Wang X."/>
            <person name="Warfsmann J."/>
            <person name="Weissenbach J."/>
            <person name="White D.D."/>
            <person name="White J.D."/>
            <person name="Wiley G.B."/>
            <person name="Wincker P."/>
            <person name="Xing Y."/>
            <person name="Yang L."/>
            <person name="Yao Z."/>
            <person name="Ying F."/>
            <person name="Zhai J."/>
            <person name="Zhou L."/>
            <person name="Zuber A."/>
            <person name="Denarie J."/>
            <person name="Dixon R.A."/>
            <person name="May G.D."/>
            <person name="Schwartz D.C."/>
            <person name="Rogers J."/>
            <person name="Quetier F."/>
            <person name="Town C.D."/>
            <person name="Roe B.A."/>
        </authorList>
    </citation>
    <scope>NUCLEOTIDE SEQUENCE [LARGE SCALE GENOMIC DNA]</scope>
    <source>
        <strain evidence="1">A17</strain>
        <strain evidence="2 3">cv. Jemalong A17</strain>
    </source>
</reference>
<organism evidence="1 3">
    <name type="scientific">Medicago truncatula</name>
    <name type="common">Barrel medic</name>
    <name type="synonym">Medicago tribuloides</name>
    <dbReference type="NCBI Taxonomy" id="3880"/>
    <lineage>
        <taxon>Eukaryota</taxon>
        <taxon>Viridiplantae</taxon>
        <taxon>Streptophyta</taxon>
        <taxon>Embryophyta</taxon>
        <taxon>Tracheophyta</taxon>
        <taxon>Spermatophyta</taxon>
        <taxon>Magnoliopsida</taxon>
        <taxon>eudicotyledons</taxon>
        <taxon>Gunneridae</taxon>
        <taxon>Pentapetalae</taxon>
        <taxon>rosids</taxon>
        <taxon>fabids</taxon>
        <taxon>Fabales</taxon>
        <taxon>Fabaceae</taxon>
        <taxon>Papilionoideae</taxon>
        <taxon>50 kb inversion clade</taxon>
        <taxon>NPAAA clade</taxon>
        <taxon>Hologalegina</taxon>
        <taxon>IRL clade</taxon>
        <taxon>Trifolieae</taxon>
        <taxon>Medicago</taxon>
    </lineage>
</organism>
<evidence type="ECO:0000313" key="1">
    <source>
        <dbReference type="EMBL" id="KEH21815.1"/>
    </source>
</evidence>
<dbReference type="AlphaFoldDB" id="A0A072U7K1"/>